<dbReference type="SUPFAM" id="SSF103473">
    <property type="entry name" value="MFS general substrate transporter"/>
    <property type="match status" value="1"/>
</dbReference>
<protein>
    <submittedName>
        <fullName evidence="9">Uncharacterized protein LOC106477503</fullName>
    </submittedName>
</protein>
<feature type="domain" description="Major facilitator superfamily associated" evidence="7">
    <location>
        <begin position="2"/>
        <end position="458"/>
    </location>
</feature>
<dbReference type="RefSeq" id="XP_013793512.2">
    <property type="nucleotide sequence ID" value="XM_013938058.2"/>
</dbReference>
<feature type="transmembrane region" description="Helical" evidence="6">
    <location>
        <begin position="381"/>
        <end position="400"/>
    </location>
</feature>
<feature type="transmembrane region" description="Helical" evidence="6">
    <location>
        <begin position="248"/>
        <end position="268"/>
    </location>
</feature>
<keyword evidence="4 6" id="KW-1133">Transmembrane helix</keyword>
<organism evidence="8 9">
    <name type="scientific">Limulus polyphemus</name>
    <name type="common">Atlantic horseshoe crab</name>
    <dbReference type="NCBI Taxonomy" id="6850"/>
    <lineage>
        <taxon>Eukaryota</taxon>
        <taxon>Metazoa</taxon>
        <taxon>Ecdysozoa</taxon>
        <taxon>Arthropoda</taxon>
        <taxon>Chelicerata</taxon>
        <taxon>Merostomata</taxon>
        <taxon>Xiphosura</taxon>
        <taxon>Limulidae</taxon>
        <taxon>Limulus</taxon>
    </lineage>
</organism>
<comment type="similarity">
    <text evidence="2">Belongs to the major facilitator superfamily. MFSD6 family.</text>
</comment>
<sequence length="466" mass="52070">MPFVRVLANRIGNIRLLLCFFLIFSATTCLGLTFVPVVETKMTHDNLDFSMKCSLSSNFTYFYLLTNNSCSIRNPNSLDHLVLEIKNCSTNCSSQVQSRNTIDYCFVNTEEKSCGKLTANTTLTFEISNLVESIKFNKLPRNVLIYIIKGNITHGGAQYRNLICGSTNKLFLFESCHISCDVRSAGNAATCVGTQLASEKRYSRTFWMYLTIRLSVSLGIGILNGLFDATSIAVIKELDADIGYQRMWQAVAVCSFAPISGGLVDLLSAGKDTKDYSPCFYLYATLYIAGAFVSLFVDFSTKICSKKACKNLKILLAKSEIYVILFHVLILGISWGFLENFLFWFLESELGSPAFLLGVILTIGVGTSIPMTTFSTWITKNIGYVNVIIVAFVAYAIRYIGYSYAYNPYICLVYGTLENFTLTLSAVGIMLYCYHLVPSKTINTMKMLWISTHFIMGKDTSLDEIR</sequence>
<evidence type="ECO:0000313" key="8">
    <source>
        <dbReference type="Proteomes" id="UP000694941"/>
    </source>
</evidence>
<evidence type="ECO:0000256" key="5">
    <source>
        <dbReference type="ARBA" id="ARBA00023136"/>
    </source>
</evidence>
<dbReference type="Gene3D" id="1.20.1250.20">
    <property type="entry name" value="MFS general substrate transporter like domains"/>
    <property type="match status" value="1"/>
</dbReference>
<evidence type="ECO:0000313" key="9">
    <source>
        <dbReference type="RefSeq" id="XP_013793512.2"/>
    </source>
</evidence>
<dbReference type="Proteomes" id="UP000694941">
    <property type="component" value="Unplaced"/>
</dbReference>
<evidence type="ECO:0000256" key="1">
    <source>
        <dbReference type="ARBA" id="ARBA00004141"/>
    </source>
</evidence>
<keyword evidence="5 6" id="KW-0472">Membrane</keyword>
<name>A0ABM1C3H8_LIMPO</name>
<feature type="transmembrane region" description="Helical" evidence="6">
    <location>
        <begin position="350"/>
        <end position="369"/>
    </location>
</feature>
<evidence type="ECO:0000256" key="2">
    <source>
        <dbReference type="ARBA" id="ARBA00005241"/>
    </source>
</evidence>
<dbReference type="Pfam" id="PF12832">
    <property type="entry name" value="MFS_1_like"/>
    <property type="match status" value="1"/>
</dbReference>
<dbReference type="GeneID" id="106477503"/>
<keyword evidence="8" id="KW-1185">Reference proteome</keyword>
<proteinExistence type="inferred from homology"/>
<feature type="transmembrane region" description="Helical" evidence="6">
    <location>
        <begin position="420"/>
        <end position="437"/>
    </location>
</feature>
<accession>A0ABM1C3H8</accession>
<dbReference type="PANTHER" id="PTHR16172">
    <property type="entry name" value="MAJOR FACILITATOR SUPERFAMILY DOMAIN-CONTAINING PROTEIN 6-LIKE"/>
    <property type="match status" value="1"/>
</dbReference>
<dbReference type="InterPro" id="IPR024989">
    <property type="entry name" value="MFS_assoc_dom"/>
</dbReference>
<evidence type="ECO:0000259" key="7">
    <source>
        <dbReference type="Pfam" id="PF12832"/>
    </source>
</evidence>
<dbReference type="InterPro" id="IPR036259">
    <property type="entry name" value="MFS_trans_sf"/>
</dbReference>
<comment type="subcellular location">
    <subcellularLocation>
        <location evidence="1">Membrane</location>
        <topology evidence="1">Multi-pass membrane protein</topology>
    </subcellularLocation>
</comment>
<dbReference type="PANTHER" id="PTHR16172:SF35">
    <property type="entry name" value="MAJOR FACILITATOR SUPERFAMILY (MFS) PROFILE DOMAIN-CONTAINING PROTEIN"/>
    <property type="match status" value="1"/>
</dbReference>
<gene>
    <name evidence="9" type="primary">LOC106477503</name>
</gene>
<dbReference type="InterPro" id="IPR051717">
    <property type="entry name" value="MFS_MFSD6"/>
</dbReference>
<keyword evidence="3 6" id="KW-0812">Transmembrane</keyword>
<evidence type="ECO:0000256" key="3">
    <source>
        <dbReference type="ARBA" id="ARBA00022692"/>
    </source>
</evidence>
<feature type="transmembrane region" description="Helical" evidence="6">
    <location>
        <begin position="206"/>
        <end position="227"/>
    </location>
</feature>
<feature type="transmembrane region" description="Helical" evidence="6">
    <location>
        <begin position="321"/>
        <end position="338"/>
    </location>
</feature>
<reference evidence="9" key="1">
    <citation type="submission" date="2025-08" db="UniProtKB">
        <authorList>
            <consortium name="RefSeq"/>
        </authorList>
    </citation>
    <scope>IDENTIFICATION</scope>
    <source>
        <tissue evidence="9">Muscle</tissue>
    </source>
</reference>
<evidence type="ECO:0000256" key="6">
    <source>
        <dbReference type="SAM" id="Phobius"/>
    </source>
</evidence>
<feature type="transmembrane region" description="Helical" evidence="6">
    <location>
        <begin position="280"/>
        <end position="300"/>
    </location>
</feature>
<evidence type="ECO:0000256" key="4">
    <source>
        <dbReference type="ARBA" id="ARBA00022989"/>
    </source>
</evidence>